<dbReference type="PANTHER" id="PTHR30135">
    <property type="entry name" value="UNCHARACTERIZED PROTEIN YVCK-RELATED"/>
    <property type="match status" value="1"/>
</dbReference>
<dbReference type="Proteomes" id="UP000249818">
    <property type="component" value="Chromosome BARAN1"/>
</dbReference>
<comment type="function">
    <text evidence="2">Required for morphogenesis under gluconeogenic growth conditions.</text>
</comment>
<organism evidence="4 5">
    <name type="scientific">Candidatus Bipolaricaulis anaerobius</name>
    <dbReference type="NCBI Taxonomy" id="2026885"/>
    <lineage>
        <taxon>Bacteria</taxon>
        <taxon>Candidatus Bipolaricaulota</taxon>
        <taxon>Candidatus Bipolaricaulia</taxon>
        <taxon>Candidatus Bipolaricaulales</taxon>
        <taxon>Candidatus Bipolaricaulaceae</taxon>
        <taxon>Candidatus Bipolaricaulis</taxon>
    </lineage>
</organism>
<name>A0A2X3MKX0_9BACT</name>
<feature type="transmembrane region" description="Helical" evidence="3">
    <location>
        <begin position="60"/>
        <end position="86"/>
    </location>
</feature>
<dbReference type="SUPFAM" id="SSF142338">
    <property type="entry name" value="CofD-like"/>
    <property type="match status" value="1"/>
</dbReference>
<reference evidence="5" key="1">
    <citation type="submission" date="2018-05" db="EMBL/GenBank/DDBJ databases">
        <authorList>
            <person name="Hao L."/>
        </authorList>
    </citation>
    <scope>NUCLEOTIDE SEQUENCE [LARGE SCALE GENOMIC DNA]</scope>
</reference>
<dbReference type="InterPro" id="IPR038136">
    <property type="entry name" value="CofD-like_dom_sf"/>
</dbReference>
<dbReference type="EMBL" id="LS483254">
    <property type="protein sequence ID" value="SQD92795.1"/>
    <property type="molecule type" value="Genomic_DNA"/>
</dbReference>
<dbReference type="InterPro" id="IPR010119">
    <property type="entry name" value="Gluconeogen_factor"/>
</dbReference>
<keyword evidence="1 2" id="KW-0963">Cytoplasm</keyword>
<comment type="subcellular location">
    <subcellularLocation>
        <location evidence="2">Cytoplasm</location>
    </subcellularLocation>
</comment>
<protein>
    <recommendedName>
        <fullName evidence="2">Putative gluconeogenesis factor</fullName>
    </recommendedName>
</protein>
<dbReference type="AlphaFoldDB" id="A0A2X3MKX0"/>
<dbReference type="RefSeq" id="WP_157959446.1">
    <property type="nucleotide sequence ID" value="NZ_LS483254.1"/>
</dbReference>
<dbReference type="HAMAP" id="MF_00973">
    <property type="entry name" value="Gluconeogen_factor"/>
    <property type="match status" value="1"/>
</dbReference>
<dbReference type="OrthoDB" id="9783842at2"/>
<dbReference type="KEGG" id="bana:BARAN1_0771"/>
<dbReference type="PANTHER" id="PTHR30135:SF3">
    <property type="entry name" value="GLUCONEOGENESIS FACTOR-RELATED"/>
    <property type="match status" value="1"/>
</dbReference>
<evidence type="ECO:0000256" key="3">
    <source>
        <dbReference type="SAM" id="Phobius"/>
    </source>
</evidence>
<dbReference type="GO" id="GO:0005737">
    <property type="term" value="C:cytoplasm"/>
    <property type="evidence" value="ECO:0007669"/>
    <property type="project" value="UniProtKB-SubCell"/>
</dbReference>
<comment type="similarity">
    <text evidence="2">Belongs to the gluconeogenesis factor family.</text>
</comment>
<evidence type="ECO:0000313" key="4">
    <source>
        <dbReference type="EMBL" id="SQD92795.1"/>
    </source>
</evidence>
<keyword evidence="5" id="KW-1185">Reference proteome</keyword>
<dbReference type="GO" id="GO:0008360">
    <property type="term" value="P:regulation of cell shape"/>
    <property type="evidence" value="ECO:0007669"/>
    <property type="project" value="UniProtKB-UniRule"/>
</dbReference>
<dbReference type="NCBIfam" id="TIGR01826">
    <property type="entry name" value="CofD_related"/>
    <property type="match status" value="1"/>
</dbReference>
<dbReference type="Gene3D" id="3.40.50.10680">
    <property type="entry name" value="CofD-like domains"/>
    <property type="match status" value="1"/>
</dbReference>
<sequence length="437" mass="46823">MRVPSVLKLLLPGIGVKRWFLLALAGIALVAFGVVCLVGDEGMRTLYTLVLRHVPFLWRPVFGAVVVAVGFIGMVVGMACAVRAILHAVSPRRGGSVAEALYQGRILRAAPHVVAIGGGTGLSTLLRGIKAYTANLTAVVTVMDTGGSSGRLRAELDVLPPGDVRNCLLALAEDEERMARFMLHRFQSGEGLVGHSLGNVLLAGMEQAVGGFDRAVEEASYFLSVRGKVVPATLDRTNLVAELADGREVVGEAEIPQAHTPIRRLRLARPAQAYPVALDAISHADLILVGPGSLYTSIISVLLVDGIADAIARAPAEKMVIMNLMTEPGETDGFSASDHLNALAEYVNLRRFHAVVVNSELPPPEILARYRAEGSVPVLDDLRGAKALGLRVIRAPLLDLVEVEGKLTVKHDPHKLARVVAREARVLHHSWTRWFSG</sequence>
<gene>
    <name evidence="4" type="ORF">BARAN1_0771</name>
</gene>
<keyword evidence="3" id="KW-0472">Membrane</keyword>
<evidence type="ECO:0000256" key="1">
    <source>
        <dbReference type="ARBA" id="ARBA00022490"/>
    </source>
</evidence>
<keyword evidence="3" id="KW-1133">Transmembrane helix</keyword>
<evidence type="ECO:0000313" key="5">
    <source>
        <dbReference type="Proteomes" id="UP000249818"/>
    </source>
</evidence>
<proteinExistence type="inferred from homology"/>
<dbReference type="GO" id="GO:0043743">
    <property type="term" value="F:LPPG:FO 2-phospho-L-lactate transferase activity"/>
    <property type="evidence" value="ECO:0007669"/>
    <property type="project" value="InterPro"/>
</dbReference>
<dbReference type="InterPro" id="IPR002882">
    <property type="entry name" value="CofD"/>
</dbReference>
<feature type="transmembrane region" description="Helical" evidence="3">
    <location>
        <begin position="20"/>
        <end position="40"/>
    </location>
</feature>
<dbReference type="CDD" id="cd07187">
    <property type="entry name" value="YvcK_like"/>
    <property type="match status" value="1"/>
</dbReference>
<keyword evidence="3" id="KW-0812">Transmembrane</keyword>
<evidence type="ECO:0000256" key="2">
    <source>
        <dbReference type="HAMAP-Rule" id="MF_00973"/>
    </source>
</evidence>
<accession>A0A2X3MKX0</accession>
<dbReference type="Pfam" id="PF01933">
    <property type="entry name" value="CofD"/>
    <property type="match status" value="1"/>
</dbReference>